<dbReference type="InterPro" id="IPR020825">
    <property type="entry name" value="Phe-tRNA_synthase-like_B3/B4"/>
</dbReference>
<dbReference type="PROSITE" id="PS51483">
    <property type="entry name" value="B5"/>
    <property type="match status" value="1"/>
</dbReference>
<dbReference type="PROSITE" id="PS51447">
    <property type="entry name" value="FDX_ACB"/>
    <property type="match status" value="1"/>
</dbReference>
<dbReference type="SUPFAM" id="SSF46955">
    <property type="entry name" value="Putative DNA-binding domain"/>
    <property type="match status" value="1"/>
</dbReference>
<dbReference type="InterPro" id="IPR002547">
    <property type="entry name" value="tRNA-bd_dom"/>
</dbReference>
<dbReference type="GO" id="GO:0000049">
    <property type="term" value="F:tRNA binding"/>
    <property type="evidence" value="ECO:0007669"/>
    <property type="project" value="UniProtKB-UniRule"/>
</dbReference>
<dbReference type="SUPFAM" id="SSF54991">
    <property type="entry name" value="Anticodon-binding domain of PheRS"/>
    <property type="match status" value="1"/>
</dbReference>
<dbReference type="OrthoDB" id="9805455at2"/>
<dbReference type="SMART" id="SM00873">
    <property type="entry name" value="B3_4"/>
    <property type="match status" value="1"/>
</dbReference>
<feature type="binding site" evidence="15">
    <location>
        <position position="474"/>
    </location>
    <ligand>
        <name>Mg(2+)</name>
        <dbReference type="ChEBI" id="CHEBI:18420"/>
        <note>shared with alpha subunit</note>
    </ligand>
</feature>
<evidence type="ECO:0000256" key="16">
    <source>
        <dbReference type="PROSITE-ProRule" id="PRU00209"/>
    </source>
</evidence>
<dbReference type="InterPro" id="IPR009061">
    <property type="entry name" value="DNA-bd_dom_put_sf"/>
</dbReference>
<dbReference type="Pfam" id="PF03483">
    <property type="entry name" value="B3_4"/>
    <property type="match status" value="1"/>
</dbReference>
<dbReference type="InterPro" id="IPR041616">
    <property type="entry name" value="PheRS_beta_core"/>
</dbReference>
<proteinExistence type="inferred from homology"/>
<evidence type="ECO:0000256" key="10">
    <source>
        <dbReference type="ARBA" id="ARBA00022842"/>
    </source>
</evidence>
<dbReference type="SUPFAM" id="SSF56037">
    <property type="entry name" value="PheT/TilS domain"/>
    <property type="match status" value="1"/>
</dbReference>
<keyword evidence="5 16" id="KW-0820">tRNA-binding</keyword>
<keyword evidence="21" id="KW-1185">Reference proteome</keyword>
<evidence type="ECO:0000256" key="3">
    <source>
        <dbReference type="ARBA" id="ARBA00011209"/>
    </source>
</evidence>
<comment type="catalytic activity">
    <reaction evidence="14 15">
        <text>tRNA(Phe) + L-phenylalanine + ATP = L-phenylalanyl-tRNA(Phe) + AMP + diphosphate + H(+)</text>
        <dbReference type="Rhea" id="RHEA:19413"/>
        <dbReference type="Rhea" id="RHEA-COMP:9668"/>
        <dbReference type="Rhea" id="RHEA-COMP:9699"/>
        <dbReference type="ChEBI" id="CHEBI:15378"/>
        <dbReference type="ChEBI" id="CHEBI:30616"/>
        <dbReference type="ChEBI" id="CHEBI:33019"/>
        <dbReference type="ChEBI" id="CHEBI:58095"/>
        <dbReference type="ChEBI" id="CHEBI:78442"/>
        <dbReference type="ChEBI" id="CHEBI:78531"/>
        <dbReference type="ChEBI" id="CHEBI:456215"/>
        <dbReference type="EC" id="6.1.1.20"/>
    </reaction>
</comment>
<dbReference type="InterPro" id="IPR005147">
    <property type="entry name" value="tRNA_synthase_B5-dom"/>
</dbReference>
<dbReference type="SMART" id="SM00896">
    <property type="entry name" value="FDX-ACB"/>
    <property type="match status" value="1"/>
</dbReference>
<dbReference type="GO" id="GO:0000287">
    <property type="term" value="F:magnesium ion binding"/>
    <property type="evidence" value="ECO:0007669"/>
    <property type="project" value="UniProtKB-UniRule"/>
</dbReference>
<evidence type="ECO:0000313" key="21">
    <source>
        <dbReference type="Proteomes" id="UP000236654"/>
    </source>
</evidence>
<dbReference type="SUPFAM" id="SSF50249">
    <property type="entry name" value="Nucleic acid-binding proteins"/>
    <property type="match status" value="1"/>
</dbReference>
<dbReference type="SUPFAM" id="SSF55681">
    <property type="entry name" value="Class II aaRS and biotin synthetases"/>
    <property type="match status" value="1"/>
</dbReference>
<dbReference type="PANTHER" id="PTHR10947">
    <property type="entry name" value="PHENYLALANYL-TRNA SYNTHETASE BETA CHAIN AND LEUCINE-RICH REPEAT-CONTAINING PROTEIN 47"/>
    <property type="match status" value="1"/>
</dbReference>
<dbReference type="PROSITE" id="PS50886">
    <property type="entry name" value="TRBD"/>
    <property type="match status" value="1"/>
</dbReference>
<dbReference type="GO" id="GO:0009328">
    <property type="term" value="C:phenylalanine-tRNA ligase complex"/>
    <property type="evidence" value="ECO:0007669"/>
    <property type="project" value="TreeGrafter"/>
</dbReference>
<feature type="domain" description="TRNA-binding" evidence="17">
    <location>
        <begin position="42"/>
        <end position="155"/>
    </location>
</feature>
<feature type="binding site" evidence="15">
    <location>
        <position position="477"/>
    </location>
    <ligand>
        <name>Mg(2+)</name>
        <dbReference type="ChEBI" id="CHEBI:18420"/>
        <note>shared with alpha subunit</note>
    </ligand>
</feature>
<dbReference type="Gene3D" id="2.40.50.140">
    <property type="entry name" value="Nucleic acid-binding proteins"/>
    <property type="match status" value="1"/>
</dbReference>
<dbReference type="NCBIfam" id="NF045760">
    <property type="entry name" value="YtpR"/>
    <property type="match status" value="1"/>
</dbReference>
<dbReference type="Pfam" id="PF03484">
    <property type="entry name" value="B5"/>
    <property type="match status" value="1"/>
</dbReference>
<evidence type="ECO:0000256" key="4">
    <source>
        <dbReference type="ARBA" id="ARBA00022490"/>
    </source>
</evidence>
<keyword evidence="13 15" id="KW-0030">Aminoacyl-tRNA synthetase</keyword>
<dbReference type="Pfam" id="PF03147">
    <property type="entry name" value="FDX-ACB"/>
    <property type="match status" value="1"/>
</dbReference>
<dbReference type="InterPro" id="IPR005146">
    <property type="entry name" value="B3/B4_tRNA-bd"/>
</dbReference>
<evidence type="ECO:0000256" key="7">
    <source>
        <dbReference type="ARBA" id="ARBA00022723"/>
    </source>
</evidence>
<keyword evidence="8 15" id="KW-0547">Nucleotide-binding</keyword>
<evidence type="ECO:0000256" key="6">
    <source>
        <dbReference type="ARBA" id="ARBA00022598"/>
    </source>
</evidence>
<keyword evidence="6 15" id="KW-0436">Ligase</keyword>
<dbReference type="GO" id="GO:0006432">
    <property type="term" value="P:phenylalanyl-tRNA aminoacylation"/>
    <property type="evidence" value="ECO:0007669"/>
    <property type="project" value="UniProtKB-UniRule"/>
</dbReference>
<accession>A0A2I0R2N2</accession>
<comment type="similarity">
    <text evidence="2 15">Belongs to the phenylalanyl-tRNA synthetase beta subunit family. Type 1 subfamily.</text>
</comment>
<comment type="subunit">
    <text evidence="3 15">Tetramer of two alpha and two beta subunits.</text>
</comment>
<dbReference type="Gene3D" id="3.50.40.10">
    <property type="entry name" value="Phenylalanyl-trna Synthetase, Chain B, domain 3"/>
    <property type="match status" value="1"/>
</dbReference>
<dbReference type="InterPro" id="IPR005121">
    <property type="entry name" value="Fdx_antiC-bd"/>
</dbReference>
<feature type="domain" description="FDX-ACB" evidence="18">
    <location>
        <begin position="718"/>
        <end position="811"/>
    </location>
</feature>
<evidence type="ECO:0000256" key="15">
    <source>
        <dbReference type="HAMAP-Rule" id="MF_00283"/>
    </source>
</evidence>
<dbReference type="FunFam" id="2.40.50.140:FF:000045">
    <property type="entry name" value="Phenylalanine--tRNA ligase beta subunit"/>
    <property type="match status" value="1"/>
</dbReference>
<evidence type="ECO:0000256" key="5">
    <source>
        <dbReference type="ARBA" id="ARBA00022555"/>
    </source>
</evidence>
<dbReference type="EC" id="6.1.1.20" evidence="15"/>
<dbReference type="Pfam" id="PF01588">
    <property type="entry name" value="tRNA_bind"/>
    <property type="match status" value="1"/>
</dbReference>
<dbReference type="CDD" id="cd00769">
    <property type="entry name" value="PheRS_beta_core"/>
    <property type="match status" value="1"/>
</dbReference>
<dbReference type="InterPro" id="IPR012340">
    <property type="entry name" value="NA-bd_OB-fold"/>
</dbReference>
<dbReference type="PANTHER" id="PTHR10947:SF0">
    <property type="entry name" value="PHENYLALANINE--TRNA LIGASE BETA SUBUNIT"/>
    <property type="match status" value="1"/>
</dbReference>
<dbReference type="InterPro" id="IPR004532">
    <property type="entry name" value="Phe-tRNA-ligase_IIc_bsu_bact"/>
</dbReference>
<keyword evidence="12 15" id="KW-0648">Protein biosynthesis</keyword>
<evidence type="ECO:0000256" key="1">
    <source>
        <dbReference type="ARBA" id="ARBA00004496"/>
    </source>
</evidence>
<keyword evidence="9 15" id="KW-0067">ATP-binding</keyword>
<dbReference type="InterPro" id="IPR045060">
    <property type="entry name" value="Phe-tRNA-ligase_IIc_bsu"/>
</dbReference>
<feature type="binding site" evidence="15">
    <location>
        <position position="468"/>
    </location>
    <ligand>
        <name>Mg(2+)</name>
        <dbReference type="ChEBI" id="CHEBI:18420"/>
        <note>shared with alpha subunit</note>
    </ligand>
</feature>
<evidence type="ECO:0000259" key="18">
    <source>
        <dbReference type="PROSITE" id="PS51447"/>
    </source>
</evidence>
<evidence type="ECO:0000256" key="13">
    <source>
        <dbReference type="ARBA" id="ARBA00023146"/>
    </source>
</evidence>
<keyword evidence="4 15" id="KW-0963">Cytoplasm</keyword>
<dbReference type="Gene3D" id="3.30.930.10">
    <property type="entry name" value="Bira Bifunctional Protein, Domain 2"/>
    <property type="match status" value="1"/>
</dbReference>
<dbReference type="GO" id="GO:0004826">
    <property type="term" value="F:phenylalanine-tRNA ligase activity"/>
    <property type="evidence" value="ECO:0007669"/>
    <property type="project" value="UniProtKB-UniRule"/>
</dbReference>
<organism evidence="20 21">
    <name type="scientific">Brumimicrobium salinarum</name>
    <dbReference type="NCBI Taxonomy" id="2058658"/>
    <lineage>
        <taxon>Bacteria</taxon>
        <taxon>Pseudomonadati</taxon>
        <taxon>Bacteroidota</taxon>
        <taxon>Flavobacteriia</taxon>
        <taxon>Flavobacteriales</taxon>
        <taxon>Crocinitomicaceae</taxon>
        <taxon>Brumimicrobium</taxon>
    </lineage>
</organism>
<dbReference type="Gene3D" id="3.30.70.380">
    <property type="entry name" value="Ferrodoxin-fold anticodon-binding domain"/>
    <property type="match status" value="1"/>
</dbReference>
<dbReference type="EMBL" id="PJNI01000008">
    <property type="protein sequence ID" value="PKR80844.1"/>
    <property type="molecule type" value="Genomic_DNA"/>
</dbReference>
<dbReference type="InterPro" id="IPR033714">
    <property type="entry name" value="tRNA_bind_bactPheRS"/>
</dbReference>
<feature type="binding site" evidence="15">
    <location>
        <position position="478"/>
    </location>
    <ligand>
        <name>Mg(2+)</name>
        <dbReference type="ChEBI" id="CHEBI:18420"/>
        <note>shared with alpha subunit</note>
    </ligand>
</feature>
<evidence type="ECO:0000313" key="20">
    <source>
        <dbReference type="EMBL" id="PKR80844.1"/>
    </source>
</evidence>
<evidence type="ECO:0000256" key="2">
    <source>
        <dbReference type="ARBA" id="ARBA00008653"/>
    </source>
</evidence>
<comment type="caution">
    <text evidence="20">The sequence shown here is derived from an EMBL/GenBank/DDBJ whole genome shotgun (WGS) entry which is preliminary data.</text>
</comment>
<protein>
    <recommendedName>
        <fullName evidence="15">Phenylalanine--tRNA ligase beta subunit</fullName>
        <ecNumber evidence="15">6.1.1.20</ecNumber>
    </recommendedName>
    <alternativeName>
        <fullName evidence="15">Phenylalanyl-tRNA synthetase beta subunit</fullName>
        <shortName evidence="15">PheRS</shortName>
    </alternativeName>
</protein>
<keyword evidence="7 15" id="KW-0479">Metal-binding</keyword>
<evidence type="ECO:0000256" key="14">
    <source>
        <dbReference type="ARBA" id="ARBA00049255"/>
    </source>
</evidence>
<dbReference type="HAMAP" id="MF_00283">
    <property type="entry name" value="Phe_tRNA_synth_beta1"/>
    <property type="match status" value="1"/>
</dbReference>
<dbReference type="Pfam" id="PF17759">
    <property type="entry name" value="tRNA_synthFbeta"/>
    <property type="match status" value="1"/>
</dbReference>
<keyword evidence="10 15" id="KW-0460">Magnesium</keyword>
<dbReference type="AlphaFoldDB" id="A0A2I0R2N2"/>
<dbReference type="Proteomes" id="UP000236654">
    <property type="component" value="Unassembled WGS sequence"/>
</dbReference>
<feature type="domain" description="B5" evidence="19">
    <location>
        <begin position="414"/>
        <end position="490"/>
    </location>
</feature>
<evidence type="ECO:0000256" key="8">
    <source>
        <dbReference type="ARBA" id="ARBA00022741"/>
    </source>
</evidence>
<dbReference type="InterPro" id="IPR036690">
    <property type="entry name" value="Fdx_antiC-bd_sf"/>
</dbReference>
<sequence length="812" mass="90844">MKISYNWLKNYVKTSHSPQKLSEILTDTGLEVEGLNKIEAVKGGLANVVVGKVTKCVPHTNADTLNITSVDVGEEEELQIVCGAPNVATGQKVIVAKVGAILYPTPEEPFKIKKAKIRGEASFGMICAEDELGLGVSHDGIMVLPETAQVGQAASEFFNLKDDFQIEIGLTPNRSDALGHLGVARDVVAYNKVHKVEKSSLLMPDLSSYEVVESGEKVKIQVKTPNDCSRYMGCVISNLSVQASPDWLKNYLLAIGLTPINNIVDVTNFVMHELGTPLHAFDLSQVGENIVVKHAEDGELFTTLDGVERKMTSKDMMITNGKKNLGIAGVFGGANSGVSEDTTSIFLEAAHFNPVSIRKTAKRHGLNTDASFRYERGVDICMIEFAMKRAATLIAKLGEGNITHEPIPYYPKRVEPTEVMFSYKRCNQLIGNDIDVDKVGEILNALDIQIMHNNGDQVKLKIPTYRVDVTREADVIEEVLRIYGFNNIELPKKWNISLSDQNLRSEEKRQNTVADLLVAQGYFEMMNNSLSSSNLIDDFGGEAFTNNHSVKMLNPLSSDLDVMRQSLIFQGLTTVVHNNNRQNADLGLFEFGKIYQRFENDYIENKRLSIFLTGAKEPEQWNANQEKVSFFTLKGIVTAILDRLGLDGIASMKALKKSILEDGMQLFVQKHKIGEIGWTSSKLNKSLGLKQRVYIADLDWDMIISLGNRNKIQFKPLPKTFAMRRDFSLLMDQSVSFQEVEEIARKTERKLLKEINLFDVYEGDKLPDGKKSYAVSFYFQDDEKTLKDAQIDKVMEKIRVQLEKQLSTELRK</sequence>
<comment type="subcellular location">
    <subcellularLocation>
        <location evidence="1 15">Cytoplasm</location>
    </subcellularLocation>
</comment>
<dbReference type="SMART" id="SM00874">
    <property type="entry name" value="B5"/>
    <property type="match status" value="1"/>
</dbReference>
<evidence type="ECO:0000259" key="19">
    <source>
        <dbReference type="PROSITE" id="PS51483"/>
    </source>
</evidence>
<evidence type="ECO:0000256" key="9">
    <source>
        <dbReference type="ARBA" id="ARBA00022840"/>
    </source>
</evidence>
<name>A0A2I0R2N2_9FLAO</name>
<evidence type="ECO:0000256" key="11">
    <source>
        <dbReference type="ARBA" id="ARBA00022884"/>
    </source>
</evidence>
<comment type="cofactor">
    <cofactor evidence="15">
        <name>Mg(2+)</name>
        <dbReference type="ChEBI" id="CHEBI:18420"/>
    </cofactor>
    <text evidence="15">Binds 2 magnesium ions per tetramer.</text>
</comment>
<dbReference type="RefSeq" id="WP_101334626.1">
    <property type="nucleotide sequence ID" value="NZ_PJNI01000008.1"/>
</dbReference>
<dbReference type="GO" id="GO:0005524">
    <property type="term" value="F:ATP binding"/>
    <property type="evidence" value="ECO:0007669"/>
    <property type="project" value="UniProtKB-UniRule"/>
</dbReference>
<dbReference type="CDD" id="cd02796">
    <property type="entry name" value="tRNA_bind_bactPheRS"/>
    <property type="match status" value="1"/>
</dbReference>
<evidence type="ECO:0000259" key="17">
    <source>
        <dbReference type="PROSITE" id="PS50886"/>
    </source>
</evidence>
<dbReference type="Gene3D" id="3.30.56.10">
    <property type="match status" value="2"/>
</dbReference>
<dbReference type="FunFam" id="3.30.70.380:FF:000001">
    <property type="entry name" value="Phenylalanine--tRNA ligase beta subunit"/>
    <property type="match status" value="1"/>
</dbReference>
<dbReference type="InterPro" id="IPR045864">
    <property type="entry name" value="aa-tRNA-synth_II/BPL/LPL"/>
</dbReference>
<keyword evidence="11 16" id="KW-0694">RNA-binding</keyword>
<evidence type="ECO:0000256" key="12">
    <source>
        <dbReference type="ARBA" id="ARBA00022917"/>
    </source>
</evidence>
<dbReference type="FunFam" id="3.50.40.10:FF:000001">
    <property type="entry name" value="Phenylalanine--tRNA ligase beta subunit"/>
    <property type="match status" value="1"/>
</dbReference>
<dbReference type="NCBIfam" id="TIGR00472">
    <property type="entry name" value="pheT_bact"/>
    <property type="match status" value="1"/>
</dbReference>
<gene>
    <name evidence="15" type="primary">pheT</name>
    <name evidence="20" type="ORF">CW751_08765</name>
</gene>
<reference evidence="20 21" key="1">
    <citation type="submission" date="2017-12" db="EMBL/GenBank/DDBJ databases">
        <title>The draft genome sequence of Brumimicrobium saltpan LHR20.</title>
        <authorList>
            <person name="Do Z.-J."/>
            <person name="Luo H.-R."/>
        </authorList>
    </citation>
    <scope>NUCLEOTIDE SEQUENCE [LARGE SCALE GENOMIC DNA]</scope>
    <source>
        <strain evidence="20 21">LHR20</strain>
    </source>
</reference>